<comment type="similarity">
    <text evidence="1">Belongs to the peptidase S45 family.</text>
</comment>
<dbReference type="Gene3D" id="1.10.439.10">
    <property type="entry name" value="Penicillin Amidohydrolase, domain 1"/>
    <property type="match status" value="1"/>
</dbReference>
<evidence type="ECO:0000256" key="1">
    <source>
        <dbReference type="ARBA" id="ARBA00006586"/>
    </source>
</evidence>
<dbReference type="EMBL" id="PXYW01000079">
    <property type="protein sequence ID" value="PSR30404.1"/>
    <property type="molecule type" value="Genomic_DNA"/>
</dbReference>
<dbReference type="Proteomes" id="UP000242972">
    <property type="component" value="Unassembled WGS sequence"/>
</dbReference>
<dbReference type="AlphaFoldDB" id="A0A2T2X7C1"/>
<dbReference type="InterPro" id="IPR014395">
    <property type="entry name" value="Pen/GL7ACA/AHL_acylase"/>
</dbReference>
<sequence>MDTDYSAIFDTYHLAYDGQVIVSGIDDSITILRDQMAIPHIMAQTVNDAFFGQGFVHAQDRLWQMESDRLRAYGTLSAVLGKHTLNQDVFWRRLGLERNAKDDFQRCSLPVQQMFQSYARGVNAYLSSNKLSPELVLLNHRPAPWNPWDAIAVFKSRHLSMGRWEHKLWRLQLAQKFGVEAMATLHPVSSHFHALSQNNRSLLDDLSAMIQGMPQSMAALSDRDEGGSNNWVISGRHTVSGKPLLAGDPHRAIEIPNVYYQNHLISAEINVIGFSFPGTPGFPHFGHNEYVAWSITHTAADTQDVFVEEFDKRRVHVRQGTTWAPIENRTEIIQVRNQEPVSIQSMATSNGPIITWNENYGLALKLAALQQPNRTWESLYHMLYAKTAEQLDQSMRDWVDPVNNLLYADIHGHIGYRMRGKLPVRALANAWLPVASKDLEHAWSGFVPFEAMPHITDPPAGCIVTANNQVYEDTFPYYVTLDFAADHRAARIREVILRHPKWDVDDMRHIHGDIHSKSAEKFLHTLAMAEPNTSDGRRWQEILGTWDGDLSLDTVYPTIYNTVRKILVKKIMTACTNEAWFQQTRTWPAVMWQFSRLTSHLVNILADKTHPITLLLGKRCGEPWGYALDEVAQQYNPRSQPGPLWQEVHQIRSLHPLSKQIAFPKEANVSDHPMGGDGDTIQAASYSLLDFTVKGTSVARYAFDLGDWNRSGWITPFGTSGIPVHTHYTDQFPQWYQHHLYPMHFTVDQVIRHAKYSMTLSFTVD</sequence>
<name>A0A2T2X7C1_9FIRM</name>
<evidence type="ECO:0000313" key="7">
    <source>
        <dbReference type="Proteomes" id="UP000242972"/>
    </source>
</evidence>
<accession>A0A2T2X7C1</accession>
<proteinExistence type="inferred from homology"/>
<comment type="cofactor">
    <cofactor evidence="5">
        <name>Ca(2+)</name>
        <dbReference type="ChEBI" id="CHEBI:29108"/>
    </cofactor>
    <text evidence="5">Binds 1 Ca(2+) ion per dimer.</text>
</comment>
<dbReference type="CDD" id="cd03747">
    <property type="entry name" value="Ntn_PGA_like"/>
    <property type="match status" value="1"/>
</dbReference>
<evidence type="ECO:0000256" key="4">
    <source>
        <dbReference type="PIRSR" id="PIRSR001227-1"/>
    </source>
</evidence>
<keyword evidence="5" id="KW-0106">Calcium</keyword>
<keyword evidence="3" id="KW-0865">Zymogen</keyword>
<dbReference type="GO" id="GO:0016811">
    <property type="term" value="F:hydrolase activity, acting on carbon-nitrogen (but not peptide) bonds, in linear amides"/>
    <property type="evidence" value="ECO:0007669"/>
    <property type="project" value="InterPro"/>
</dbReference>
<feature type="active site" description="Nucleophile" evidence="4">
    <location>
        <position position="228"/>
    </location>
</feature>
<evidence type="ECO:0000256" key="3">
    <source>
        <dbReference type="ARBA" id="ARBA00023145"/>
    </source>
</evidence>
<keyword evidence="2" id="KW-0378">Hydrolase</keyword>
<dbReference type="InterPro" id="IPR043147">
    <property type="entry name" value="Penicillin_amidase_A-knob"/>
</dbReference>
<dbReference type="Pfam" id="PF01804">
    <property type="entry name" value="Penicil_amidase"/>
    <property type="match status" value="1"/>
</dbReference>
<dbReference type="Gene3D" id="2.30.120.10">
    <property type="match status" value="1"/>
</dbReference>
<dbReference type="InterPro" id="IPR002692">
    <property type="entry name" value="S45"/>
</dbReference>
<feature type="binding site" evidence="5">
    <location>
        <position position="301"/>
    </location>
    <ligand>
        <name>Ca(2+)</name>
        <dbReference type="ChEBI" id="CHEBI:29108"/>
    </ligand>
</feature>
<evidence type="ECO:0000313" key="6">
    <source>
        <dbReference type="EMBL" id="PSR30404.1"/>
    </source>
</evidence>
<dbReference type="PANTHER" id="PTHR34218">
    <property type="entry name" value="PEPTIDASE S45 PENICILLIN AMIDASE"/>
    <property type="match status" value="1"/>
</dbReference>
<gene>
    <name evidence="6" type="ORF">C7B46_17965</name>
</gene>
<reference evidence="6 7" key="1">
    <citation type="journal article" date="2014" name="BMC Genomics">
        <title>Comparison of environmental and isolate Sulfobacillus genomes reveals diverse carbon, sulfur, nitrogen, and hydrogen metabolisms.</title>
        <authorList>
            <person name="Justice N.B."/>
            <person name="Norman A."/>
            <person name="Brown C.T."/>
            <person name="Singh A."/>
            <person name="Thomas B.C."/>
            <person name="Banfield J.F."/>
        </authorList>
    </citation>
    <scope>NUCLEOTIDE SEQUENCE [LARGE SCALE GENOMIC DNA]</scope>
    <source>
        <strain evidence="6">AMDSBA4</strain>
    </source>
</reference>
<protein>
    <recommendedName>
        <fullName evidence="8">Penicillin acylase family protein</fullName>
    </recommendedName>
</protein>
<feature type="binding site" evidence="5">
    <location>
        <position position="304"/>
    </location>
    <ligand>
        <name>Ca(2+)</name>
        <dbReference type="ChEBI" id="CHEBI:29108"/>
    </ligand>
</feature>
<keyword evidence="5" id="KW-0479">Metal-binding</keyword>
<organism evidence="6 7">
    <name type="scientific">Sulfobacillus benefaciens</name>
    <dbReference type="NCBI Taxonomy" id="453960"/>
    <lineage>
        <taxon>Bacteria</taxon>
        <taxon>Bacillati</taxon>
        <taxon>Bacillota</taxon>
        <taxon>Clostridia</taxon>
        <taxon>Eubacteriales</taxon>
        <taxon>Clostridiales Family XVII. Incertae Sedis</taxon>
        <taxon>Sulfobacillus</taxon>
    </lineage>
</organism>
<evidence type="ECO:0000256" key="2">
    <source>
        <dbReference type="ARBA" id="ARBA00022801"/>
    </source>
</evidence>
<comment type="caution">
    <text evidence="6">The sequence shown here is derived from an EMBL/GenBank/DDBJ whole genome shotgun (WGS) entry which is preliminary data.</text>
</comment>
<dbReference type="InterPro" id="IPR043146">
    <property type="entry name" value="Penicillin_amidase_N_B-knob"/>
</dbReference>
<dbReference type="PANTHER" id="PTHR34218:SF4">
    <property type="entry name" value="ACYL-HOMOSERINE LACTONE ACYLASE QUIP"/>
    <property type="match status" value="1"/>
</dbReference>
<evidence type="ECO:0000256" key="5">
    <source>
        <dbReference type="PIRSR" id="PIRSR001227-2"/>
    </source>
</evidence>
<dbReference type="InterPro" id="IPR029055">
    <property type="entry name" value="Ntn_hydrolases_N"/>
</dbReference>
<dbReference type="GO" id="GO:0017000">
    <property type="term" value="P:antibiotic biosynthetic process"/>
    <property type="evidence" value="ECO:0007669"/>
    <property type="project" value="InterPro"/>
</dbReference>
<dbReference type="PIRSF" id="PIRSF001227">
    <property type="entry name" value="Pen_acylase"/>
    <property type="match status" value="1"/>
</dbReference>
<dbReference type="GO" id="GO:0046872">
    <property type="term" value="F:metal ion binding"/>
    <property type="evidence" value="ECO:0007669"/>
    <property type="project" value="UniProtKB-KW"/>
</dbReference>
<dbReference type="InterPro" id="IPR023343">
    <property type="entry name" value="Penicillin_amidase_dom1"/>
</dbReference>
<dbReference type="Gene3D" id="3.60.20.10">
    <property type="entry name" value="Glutamine Phosphoribosylpyrophosphate, subunit 1, domain 1"/>
    <property type="match status" value="1"/>
</dbReference>
<evidence type="ECO:0008006" key="8">
    <source>
        <dbReference type="Google" id="ProtNLM"/>
    </source>
</evidence>
<dbReference type="SUPFAM" id="SSF56235">
    <property type="entry name" value="N-terminal nucleophile aminohydrolases (Ntn hydrolases)"/>
    <property type="match status" value="1"/>
</dbReference>
<dbReference type="Gene3D" id="1.10.1400.10">
    <property type="match status" value="1"/>
</dbReference>